<dbReference type="EMBL" id="JACEEZ010007115">
    <property type="protein sequence ID" value="KAG0724279.1"/>
    <property type="molecule type" value="Genomic_DNA"/>
</dbReference>
<evidence type="ECO:0000313" key="1">
    <source>
        <dbReference type="EMBL" id="KAG0724279.1"/>
    </source>
</evidence>
<evidence type="ECO:0000313" key="2">
    <source>
        <dbReference type="Proteomes" id="UP000770661"/>
    </source>
</evidence>
<reference evidence="1" key="1">
    <citation type="submission" date="2020-07" db="EMBL/GenBank/DDBJ databases">
        <title>The High-quality genome of the commercially important snow crab, Chionoecetes opilio.</title>
        <authorList>
            <person name="Jeong J.-H."/>
            <person name="Ryu S."/>
        </authorList>
    </citation>
    <scope>NUCLEOTIDE SEQUENCE</scope>
    <source>
        <strain evidence="1">MADBK_172401_WGS</strain>
        <tissue evidence="1">Digestive gland</tissue>
    </source>
</reference>
<gene>
    <name evidence="1" type="ORF">GWK47_005217</name>
</gene>
<sequence length="179" mass="19920">MKLYNELNLNKEDEVDGDTVDGLAKAACGLPPNGNGPSPSLLCYRARLRSDALLSTARSRDTQRGDSVSIQHYDVIRAHRYKYRRRGLIVRRHNVVSSCGLVTGPCGKLLVWPRSLTLHPANCVMHPLPTLWHTIASTVTWYVTCCREDCRSRKYAASCSCTTTWTPSLFATHDSVAAE</sequence>
<proteinExistence type="predicted"/>
<protein>
    <submittedName>
        <fullName evidence="1">Uncharacterized protein</fullName>
    </submittedName>
</protein>
<comment type="caution">
    <text evidence="1">The sequence shown here is derived from an EMBL/GenBank/DDBJ whole genome shotgun (WGS) entry which is preliminary data.</text>
</comment>
<accession>A0A8J5CX46</accession>
<dbReference type="Proteomes" id="UP000770661">
    <property type="component" value="Unassembled WGS sequence"/>
</dbReference>
<dbReference type="AlphaFoldDB" id="A0A8J5CX46"/>
<organism evidence="1 2">
    <name type="scientific">Chionoecetes opilio</name>
    <name type="common">Atlantic snow crab</name>
    <name type="synonym">Cancer opilio</name>
    <dbReference type="NCBI Taxonomy" id="41210"/>
    <lineage>
        <taxon>Eukaryota</taxon>
        <taxon>Metazoa</taxon>
        <taxon>Ecdysozoa</taxon>
        <taxon>Arthropoda</taxon>
        <taxon>Crustacea</taxon>
        <taxon>Multicrustacea</taxon>
        <taxon>Malacostraca</taxon>
        <taxon>Eumalacostraca</taxon>
        <taxon>Eucarida</taxon>
        <taxon>Decapoda</taxon>
        <taxon>Pleocyemata</taxon>
        <taxon>Brachyura</taxon>
        <taxon>Eubrachyura</taxon>
        <taxon>Majoidea</taxon>
        <taxon>Majidae</taxon>
        <taxon>Chionoecetes</taxon>
    </lineage>
</organism>
<keyword evidence="2" id="KW-1185">Reference proteome</keyword>
<name>A0A8J5CX46_CHIOP</name>